<dbReference type="OrthoDB" id="9813151at2"/>
<dbReference type="Gene3D" id="1.10.287.130">
    <property type="match status" value="1"/>
</dbReference>
<dbReference type="PANTHER" id="PTHR45453">
    <property type="entry name" value="PHOSPHATE REGULON SENSOR PROTEIN PHOR"/>
    <property type="match status" value="1"/>
</dbReference>
<keyword evidence="9" id="KW-1133">Transmembrane helix</keyword>
<dbReference type="EMBL" id="WITJ01000002">
    <property type="protein sequence ID" value="MQW38575.1"/>
    <property type="molecule type" value="Genomic_DNA"/>
</dbReference>
<keyword evidence="13" id="KW-1185">Reference proteome</keyword>
<dbReference type="CDD" id="cd00075">
    <property type="entry name" value="HATPase"/>
    <property type="match status" value="1"/>
</dbReference>
<sequence>MNKFVHSLLFRGVVAHLLLFVFLFIKDLDFFCANIYDFLIYYFTSLIILILVLGQPSRTLSRISDQLDHLIESDVSENGELSNLSDKVKILGKSISISRNNLESQRNQLDSILTYMVDGVIATDRQGNVILANTAAQNYLNQSAQDLLDHPITKVLNISHEYSFYDLLEKEPELVIDTTNHLGKPIFLRVKFVLFRRESGFIAGIVAVLNDKTEQEKLEQEQKQFVSNVSHELRTPLTSVKAYLEALEDGAIHDPEVAHSFIHVSLNETNRMIRMISDLLTLSRIDQKKLPLNKEVVNFVDFLRFQVGRLAQLADADPLNNFTGKFHFVVDFPKGPIWLEIDPDKITQVIDNIIGNALKYSPDGGEIRVTLVVKPSKVLLTISDQGMGISKSDLANVFKRFYRVDQARNSQTGGTGLGLSIVKNIITLHGGSIDAQSQGIGKGTSFIICLPYTDQLSDYNNNQEWDATFDSEFDEVNE</sequence>
<comment type="caution">
    <text evidence="12">The sequence shown here is derived from an EMBL/GenBank/DDBJ whole genome shotgun (WGS) entry which is preliminary data.</text>
</comment>
<keyword evidence="9" id="KW-0812">Transmembrane</keyword>
<dbReference type="SMART" id="SM00091">
    <property type="entry name" value="PAS"/>
    <property type="match status" value="1"/>
</dbReference>
<dbReference type="FunFam" id="1.10.287.130:FF:000001">
    <property type="entry name" value="Two-component sensor histidine kinase"/>
    <property type="match status" value="1"/>
</dbReference>
<name>A0A7X2D0Z9_9LACT</name>
<evidence type="ECO:0000256" key="5">
    <source>
        <dbReference type="ARBA" id="ARBA00022679"/>
    </source>
</evidence>
<keyword evidence="4" id="KW-0597">Phosphoprotein</keyword>
<dbReference type="GO" id="GO:0004721">
    <property type="term" value="F:phosphoprotein phosphatase activity"/>
    <property type="evidence" value="ECO:0007669"/>
    <property type="project" value="TreeGrafter"/>
</dbReference>
<dbReference type="SMART" id="SM00387">
    <property type="entry name" value="HATPase_c"/>
    <property type="match status" value="1"/>
</dbReference>
<evidence type="ECO:0000256" key="1">
    <source>
        <dbReference type="ARBA" id="ARBA00000085"/>
    </source>
</evidence>
<evidence type="ECO:0000256" key="3">
    <source>
        <dbReference type="ARBA" id="ARBA00012438"/>
    </source>
</evidence>
<keyword evidence="5" id="KW-0808">Transferase</keyword>
<dbReference type="EC" id="2.7.13.3" evidence="3"/>
<proteinExistence type="predicted"/>
<gene>
    <name evidence="12" type="ORF">GHI93_01245</name>
</gene>
<dbReference type="Gene3D" id="3.30.450.20">
    <property type="entry name" value="PAS domain"/>
    <property type="match status" value="1"/>
</dbReference>
<comment type="catalytic activity">
    <reaction evidence="1">
        <text>ATP + protein L-histidine = ADP + protein N-phospho-L-histidine.</text>
        <dbReference type="EC" id="2.7.13.3"/>
    </reaction>
</comment>
<dbReference type="CDD" id="cd00082">
    <property type="entry name" value="HisKA"/>
    <property type="match status" value="1"/>
</dbReference>
<reference evidence="12 13" key="1">
    <citation type="submission" date="2019-10" db="EMBL/GenBank/DDBJ databases">
        <authorList>
            <person name="Dong K."/>
        </authorList>
    </citation>
    <scope>NUCLEOTIDE SEQUENCE [LARGE SCALE GENOMIC DNA]</scope>
    <source>
        <strain evidence="12 13">DSM 28960</strain>
    </source>
</reference>
<dbReference type="SUPFAM" id="SSF55785">
    <property type="entry name" value="PYP-like sensor domain (PAS domain)"/>
    <property type="match status" value="1"/>
</dbReference>
<dbReference type="AlphaFoldDB" id="A0A7X2D0Z9"/>
<dbReference type="PROSITE" id="PS50112">
    <property type="entry name" value="PAS"/>
    <property type="match status" value="1"/>
</dbReference>
<dbReference type="NCBIfam" id="TIGR00229">
    <property type="entry name" value="sensory_box"/>
    <property type="match status" value="1"/>
</dbReference>
<dbReference type="SUPFAM" id="SSF47384">
    <property type="entry name" value="Homodimeric domain of signal transducing histidine kinase"/>
    <property type="match status" value="1"/>
</dbReference>
<feature type="transmembrane region" description="Helical" evidence="9">
    <location>
        <begin position="7"/>
        <end position="26"/>
    </location>
</feature>
<dbReference type="CDD" id="cd00130">
    <property type="entry name" value="PAS"/>
    <property type="match status" value="1"/>
</dbReference>
<feature type="transmembrane region" description="Helical" evidence="9">
    <location>
        <begin position="38"/>
        <end position="54"/>
    </location>
</feature>
<evidence type="ECO:0000256" key="8">
    <source>
        <dbReference type="ARBA" id="ARBA00023136"/>
    </source>
</evidence>
<dbReference type="SMART" id="SM00388">
    <property type="entry name" value="HisKA"/>
    <property type="match status" value="1"/>
</dbReference>
<dbReference type="RefSeq" id="WP_153494863.1">
    <property type="nucleotide sequence ID" value="NZ_CBCRWP010000015.1"/>
</dbReference>
<evidence type="ECO:0000259" key="11">
    <source>
        <dbReference type="PROSITE" id="PS50112"/>
    </source>
</evidence>
<dbReference type="InterPro" id="IPR000014">
    <property type="entry name" value="PAS"/>
</dbReference>
<dbReference type="InterPro" id="IPR004358">
    <property type="entry name" value="Sig_transdc_His_kin-like_C"/>
</dbReference>
<evidence type="ECO:0000256" key="9">
    <source>
        <dbReference type="SAM" id="Phobius"/>
    </source>
</evidence>
<dbReference type="GO" id="GO:0006355">
    <property type="term" value="P:regulation of DNA-templated transcription"/>
    <property type="evidence" value="ECO:0007669"/>
    <property type="project" value="InterPro"/>
</dbReference>
<organism evidence="12 13">
    <name type="scientific">Lactococcus hircilactis</name>
    <dbReference type="NCBI Taxonomy" id="1494462"/>
    <lineage>
        <taxon>Bacteria</taxon>
        <taxon>Bacillati</taxon>
        <taxon>Bacillota</taxon>
        <taxon>Bacilli</taxon>
        <taxon>Lactobacillales</taxon>
        <taxon>Streptococcaceae</taxon>
        <taxon>Lactococcus</taxon>
    </lineage>
</organism>
<dbReference type="InterPro" id="IPR050351">
    <property type="entry name" value="BphY/WalK/GraS-like"/>
</dbReference>
<dbReference type="SUPFAM" id="SSF55874">
    <property type="entry name" value="ATPase domain of HSP90 chaperone/DNA topoisomerase II/histidine kinase"/>
    <property type="match status" value="1"/>
</dbReference>
<dbReference type="Gene3D" id="3.30.565.10">
    <property type="entry name" value="Histidine kinase-like ATPase, C-terminal domain"/>
    <property type="match status" value="1"/>
</dbReference>
<dbReference type="InterPro" id="IPR003594">
    <property type="entry name" value="HATPase_dom"/>
</dbReference>
<protein>
    <recommendedName>
        <fullName evidence="3">histidine kinase</fullName>
        <ecNumber evidence="3">2.7.13.3</ecNumber>
    </recommendedName>
</protein>
<evidence type="ECO:0000313" key="12">
    <source>
        <dbReference type="EMBL" id="MQW38575.1"/>
    </source>
</evidence>
<dbReference type="InterPro" id="IPR036890">
    <property type="entry name" value="HATPase_C_sf"/>
</dbReference>
<evidence type="ECO:0000313" key="13">
    <source>
        <dbReference type="Proteomes" id="UP000439550"/>
    </source>
</evidence>
<keyword evidence="8 9" id="KW-0472">Membrane</keyword>
<dbReference type="InterPro" id="IPR003661">
    <property type="entry name" value="HisK_dim/P_dom"/>
</dbReference>
<dbReference type="Proteomes" id="UP000439550">
    <property type="component" value="Unassembled WGS sequence"/>
</dbReference>
<dbReference type="GO" id="GO:0016036">
    <property type="term" value="P:cellular response to phosphate starvation"/>
    <property type="evidence" value="ECO:0007669"/>
    <property type="project" value="TreeGrafter"/>
</dbReference>
<evidence type="ECO:0000256" key="6">
    <source>
        <dbReference type="ARBA" id="ARBA00022777"/>
    </source>
</evidence>
<evidence type="ECO:0000256" key="4">
    <source>
        <dbReference type="ARBA" id="ARBA00022553"/>
    </source>
</evidence>
<dbReference type="FunFam" id="3.30.565.10:FF:000006">
    <property type="entry name" value="Sensor histidine kinase WalK"/>
    <property type="match status" value="1"/>
</dbReference>
<keyword evidence="6" id="KW-0418">Kinase</keyword>
<dbReference type="Pfam" id="PF00989">
    <property type="entry name" value="PAS"/>
    <property type="match status" value="1"/>
</dbReference>
<dbReference type="PROSITE" id="PS50109">
    <property type="entry name" value="HIS_KIN"/>
    <property type="match status" value="1"/>
</dbReference>
<evidence type="ECO:0000256" key="7">
    <source>
        <dbReference type="ARBA" id="ARBA00023012"/>
    </source>
</evidence>
<accession>A0A7X2D0Z9</accession>
<dbReference type="InterPro" id="IPR035965">
    <property type="entry name" value="PAS-like_dom_sf"/>
</dbReference>
<dbReference type="InterPro" id="IPR013767">
    <property type="entry name" value="PAS_fold"/>
</dbReference>
<dbReference type="Pfam" id="PF00512">
    <property type="entry name" value="HisKA"/>
    <property type="match status" value="1"/>
</dbReference>
<comment type="subcellular location">
    <subcellularLocation>
        <location evidence="2">Membrane</location>
    </subcellularLocation>
</comment>
<evidence type="ECO:0000256" key="2">
    <source>
        <dbReference type="ARBA" id="ARBA00004370"/>
    </source>
</evidence>
<feature type="domain" description="Histidine kinase" evidence="10">
    <location>
        <begin position="228"/>
        <end position="454"/>
    </location>
</feature>
<dbReference type="GO" id="GO:0005886">
    <property type="term" value="C:plasma membrane"/>
    <property type="evidence" value="ECO:0007669"/>
    <property type="project" value="TreeGrafter"/>
</dbReference>
<evidence type="ECO:0000259" key="10">
    <source>
        <dbReference type="PROSITE" id="PS50109"/>
    </source>
</evidence>
<dbReference type="PANTHER" id="PTHR45453:SF1">
    <property type="entry name" value="PHOSPHATE REGULON SENSOR PROTEIN PHOR"/>
    <property type="match status" value="1"/>
</dbReference>
<dbReference type="InterPro" id="IPR036097">
    <property type="entry name" value="HisK_dim/P_sf"/>
</dbReference>
<keyword evidence="7" id="KW-0902">Two-component regulatory system</keyword>
<dbReference type="Pfam" id="PF02518">
    <property type="entry name" value="HATPase_c"/>
    <property type="match status" value="1"/>
</dbReference>
<feature type="domain" description="PAS" evidence="11">
    <location>
        <begin position="105"/>
        <end position="161"/>
    </location>
</feature>
<dbReference type="GO" id="GO:0000155">
    <property type="term" value="F:phosphorelay sensor kinase activity"/>
    <property type="evidence" value="ECO:0007669"/>
    <property type="project" value="InterPro"/>
</dbReference>
<dbReference type="InterPro" id="IPR005467">
    <property type="entry name" value="His_kinase_dom"/>
</dbReference>
<dbReference type="PRINTS" id="PR00344">
    <property type="entry name" value="BCTRLSENSOR"/>
</dbReference>